<dbReference type="EMBL" id="JAYMYR010000005">
    <property type="protein sequence ID" value="KAK7364439.1"/>
    <property type="molecule type" value="Genomic_DNA"/>
</dbReference>
<dbReference type="GO" id="GO:0016491">
    <property type="term" value="F:oxidoreductase activity"/>
    <property type="evidence" value="ECO:0007669"/>
    <property type="project" value="InterPro"/>
</dbReference>
<evidence type="ECO:0000313" key="1">
    <source>
        <dbReference type="EMBL" id="KAK7364439.1"/>
    </source>
</evidence>
<dbReference type="EMBL" id="JAYMYR010000005">
    <property type="protein sequence ID" value="KAK7364444.1"/>
    <property type="molecule type" value="Genomic_DNA"/>
</dbReference>
<name>A0AAN9RB25_PHACN</name>
<dbReference type="Proteomes" id="UP001374584">
    <property type="component" value="Unassembled WGS sequence"/>
</dbReference>
<dbReference type="Gene3D" id="3.40.605.10">
    <property type="entry name" value="Aldehyde Dehydrogenase, Chain A, domain 1"/>
    <property type="match status" value="1"/>
</dbReference>
<evidence type="ECO:0000313" key="2">
    <source>
        <dbReference type="EMBL" id="KAK7364444.1"/>
    </source>
</evidence>
<dbReference type="AlphaFoldDB" id="A0AAN9RB25"/>
<reference evidence="2 3" key="1">
    <citation type="submission" date="2024-01" db="EMBL/GenBank/DDBJ databases">
        <title>The genomes of 5 underutilized Papilionoideae crops provide insights into root nodulation and disease resistanc.</title>
        <authorList>
            <person name="Jiang F."/>
        </authorList>
    </citation>
    <scope>NUCLEOTIDE SEQUENCE [LARGE SCALE GENOMIC DNA]</scope>
    <source>
        <strain evidence="2">JINMINGXINNONG_FW02</strain>
        <tissue evidence="2">Leaves</tissue>
    </source>
</reference>
<organism evidence="2 3">
    <name type="scientific">Phaseolus coccineus</name>
    <name type="common">Scarlet runner bean</name>
    <name type="synonym">Phaseolus multiflorus</name>
    <dbReference type="NCBI Taxonomy" id="3886"/>
    <lineage>
        <taxon>Eukaryota</taxon>
        <taxon>Viridiplantae</taxon>
        <taxon>Streptophyta</taxon>
        <taxon>Embryophyta</taxon>
        <taxon>Tracheophyta</taxon>
        <taxon>Spermatophyta</taxon>
        <taxon>Magnoliopsida</taxon>
        <taxon>eudicotyledons</taxon>
        <taxon>Gunneridae</taxon>
        <taxon>Pentapetalae</taxon>
        <taxon>rosids</taxon>
        <taxon>fabids</taxon>
        <taxon>Fabales</taxon>
        <taxon>Fabaceae</taxon>
        <taxon>Papilionoideae</taxon>
        <taxon>50 kb inversion clade</taxon>
        <taxon>NPAAA clade</taxon>
        <taxon>indigoferoid/millettioid clade</taxon>
        <taxon>Phaseoleae</taxon>
        <taxon>Phaseolus</taxon>
    </lineage>
</organism>
<evidence type="ECO:0000313" key="3">
    <source>
        <dbReference type="Proteomes" id="UP001374584"/>
    </source>
</evidence>
<sequence>MIDLVVPRGSNKLVSQIKDATKIPVLGHAVGIASKVPLPNYRLDLDDKRPQREVITWLRLVVIPLSLQRRVEGLLQKYLDRLLLSYATGSLDDLNSANEVKEIDIDENTDSFCE</sequence>
<keyword evidence="3" id="KW-1185">Reference proteome</keyword>
<accession>A0AAN9RB25</accession>
<gene>
    <name evidence="1" type="ORF">VNO80_13102</name>
    <name evidence="2" type="ORF">VNO80_13109</name>
</gene>
<comment type="caution">
    <text evidence="2">The sequence shown here is derived from an EMBL/GenBank/DDBJ whole genome shotgun (WGS) entry which is preliminary data.</text>
</comment>
<protein>
    <submittedName>
        <fullName evidence="2">Uncharacterized protein</fullName>
    </submittedName>
</protein>
<proteinExistence type="predicted"/>
<dbReference type="InterPro" id="IPR016162">
    <property type="entry name" value="Ald_DH_N"/>
</dbReference>